<keyword evidence="2" id="KW-1185">Reference proteome</keyword>
<name>A0ABN9EQX4_9NEOB</name>
<protein>
    <submittedName>
        <fullName evidence="1">Uncharacterized protein</fullName>
    </submittedName>
</protein>
<comment type="caution">
    <text evidence="1">The sequence shown here is derived from an EMBL/GenBank/DDBJ whole genome shotgun (WGS) entry which is preliminary data.</text>
</comment>
<evidence type="ECO:0000313" key="2">
    <source>
        <dbReference type="Proteomes" id="UP001162483"/>
    </source>
</evidence>
<evidence type="ECO:0000313" key="1">
    <source>
        <dbReference type="EMBL" id="CAI9585871.1"/>
    </source>
</evidence>
<dbReference type="EMBL" id="CATNWA010015697">
    <property type="protein sequence ID" value="CAI9585871.1"/>
    <property type="molecule type" value="Genomic_DNA"/>
</dbReference>
<proteinExistence type="predicted"/>
<sequence length="72" mass="8162">MYINCRRGALPMWVDVPPHLLPVHAPWERMAPICVRSRSVTLAVQCHHGNTVLLVGGDEDFFFFTLIAFTPI</sequence>
<reference evidence="1" key="1">
    <citation type="submission" date="2023-05" db="EMBL/GenBank/DDBJ databases">
        <authorList>
            <person name="Stuckert A."/>
        </authorList>
    </citation>
    <scope>NUCLEOTIDE SEQUENCE</scope>
</reference>
<organism evidence="1 2">
    <name type="scientific">Staurois parvus</name>
    <dbReference type="NCBI Taxonomy" id="386267"/>
    <lineage>
        <taxon>Eukaryota</taxon>
        <taxon>Metazoa</taxon>
        <taxon>Chordata</taxon>
        <taxon>Craniata</taxon>
        <taxon>Vertebrata</taxon>
        <taxon>Euteleostomi</taxon>
        <taxon>Amphibia</taxon>
        <taxon>Batrachia</taxon>
        <taxon>Anura</taxon>
        <taxon>Neobatrachia</taxon>
        <taxon>Ranoidea</taxon>
        <taxon>Ranidae</taxon>
        <taxon>Staurois</taxon>
    </lineage>
</organism>
<accession>A0ABN9EQX4</accession>
<dbReference type="Proteomes" id="UP001162483">
    <property type="component" value="Unassembled WGS sequence"/>
</dbReference>
<gene>
    <name evidence="1" type="ORF">SPARVUS_LOCUS10284398</name>
</gene>